<evidence type="ECO:0000313" key="1">
    <source>
        <dbReference type="EMBL" id="KAK9998224.1"/>
    </source>
</evidence>
<dbReference type="Proteomes" id="UP001459277">
    <property type="component" value="Unassembled WGS sequence"/>
</dbReference>
<gene>
    <name evidence="1" type="ORF">SO802_017827</name>
</gene>
<protein>
    <submittedName>
        <fullName evidence="1">Uncharacterized protein</fullName>
    </submittedName>
</protein>
<evidence type="ECO:0000313" key="2">
    <source>
        <dbReference type="Proteomes" id="UP001459277"/>
    </source>
</evidence>
<dbReference type="EMBL" id="JAZDWU010000006">
    <property type="protein sequence ID" value="KAK9998224.1"/>
    <property type="molecule type" value="Genomic_DNA"/>
</dbReference>
<comment type="caution">
    <text evidence="1">The sequence shown here is derived from an EMBL/GenBank/DDBJ whole genome shotgun (WGS) entry which is preliminary data.</text>
</comment>
<dbReference type="AlphaFoldDB" id="A0AAW2CNE3"/>
<organism evidence="1 2">
    <name type="scientific">Lithocarpus litseifolius</name>
    <dbReference type="NCBI Taxonomy" id="425828"/>
    <lineage>
        <taxon>Eukaryota</taxon>
        <taxon>Viridiplantae</taxon>
        <taxon>Streptophyta</taxon>
        <taxon>Embryophyta</taxon>
        <taxon>Tracheophyta</taxon>
        <taxon>Spermatophyta</taxon>
        <taxon>Magnoliopsida</taxon>
        <taxon>eudicotyledons</taxon>
        <taxon>Gunneridae</taxon>
        <taxon>Pentapetalae</taxon>
        <taxon>rosids</taxon>
        <taxon>fabids</taxon>
        <taxon>Fagales</taxon>
        <taxon>Fagaceae</taxon>
        <taxon>Lithocarpus</taxon>
    </lineage>
</organism>
<proteinExistence type="predicted"/>
<sequence>MQLIQEKPHTVPLFSITVWSLWYHRNKSHLQEPSLPLVKIAGFAREYLRSFKIQDSQKSHFTGSRYPSQKLWHPPPRECFKTNYDGAMFDESNEAGLGVVV</sequence>
<accession>A0AAW2CNE3</accession>
<reference evidence="1 2" key="1">
    <citation type="submission" date="2024-01" db="EMBL/GenBank/DDBJ databases">
        <title>A telomere-to-telomere, gap-free genome of sweet tea (Lithocarpus litseifolius).</title>
        <authorList>
            <person name="Zhou J."/>
        </authorList>
    </citation>
    <scope>NUCLEOTIDE SEQUENCE [LARGE SCALE GENOMIC DNA]</scope>
    <source>
        <strain evidence="1">Zhou-2022a</strain>
        <tissue evidence="1">Leaf</tissue>
    </source>
</reference>
<name>A0AAW2CNE3_9ROSI</name>
<keyword evidence="2" id="KW-1185">Reference proteome</keyword>